<feature type="region of interest" description="Disordered" evidence="3">
    <location>
        <begin position="401"/>
        <end position="573"/>
    </location>
</feature>
<comment type="caution">
    <text evidence="4">The sequence shown here is derived from an EMBL/GenBank/DDBJ whole genome shotgun (WGS) entry which is preliminary data.</text>
</comment>
<feature type="compositionally biased region" description="Basic and acidic residues" evidence="3">
    <location>
        <begin position="986"/>
        <end position="1003"/>
    </location>
</feature>
<dbReference type="PANTHER" id="PTHR47566:SF1">
    <property type="entry name" value="PROTEIN NUD1"/>
    <property type="match status" value="1"/>
</dbReference>
<dbReference type="GO" id="GO:0031028">
    <property type="term" value="P:septation initiation signaling"/>
    <property type="evidence" value="ECO:0007669"/>
    <property type="project" value="TreeGrafter"/>
</dbReference>
<dbReference type="InterPro" id="IPR032675">
    <property type="entry name" value="LRR_dom_sf"/>
</dbReference>
<feature type="compositionally biased region" description="Basic and acidic residues" evidence="3">
    <location>
        <begin position="1112"/>
        <end position="1125"/>
    </location>
</feature>
<dbReference type="SMART" id="SM00365">
    <property type="entry name" value="LRR_SD22"/>
    <property type="match status" value="4"/>
</dbReference>
<feature type="region of interest" description="Disordered" evidence="3">
    <location>
        <begin position="1"/>
        <end position="203"/>
    </location>
</feature>
<keyword evidence="2" id="KW-0677">Repeat</keyword>
<feature type="region of interest" description="Disordered" evidence="3">
    <location>
        <begin position="716"/>
        <end position="735"/>
    </location>
</feature>
<dbReference type="InterPro" id="IPR001611">
    <property type="entry name" value="Leu-rich_rpt"/>
</dbReference>
<feature type="compositionally biased region" description="Polar residues" evidence="3">
    <location>
        <begin position="803"/>
        <end position="812"/>
    </location>
</feature>
<feature type="compositionally biased region" description="Polar residues" evidence="3">
    <location>
        <begin position="421"/>
        <end position="451"/>
    </location>
</feature>
<dbReference type="GO" id="GO:0035591">
    <property type="term" value="F:signaling adaptor activity"/>
    <property type="evidence" value="ECO:0007669"/>
    <property type="project" value="TreeGrafter"/>
</dbReference>
<feature type="region of interest" description="Disordered" evidence="3">
    <location>
        <begin position="744"/>
        <end position="768"/>
    </location>
</feature>
<feature type="compositionally biased region" description="Polar residues" evidence="3">
    <location>
        <begin position="1632"/>
        <end position="1642"/>
    </location>
</feature>
<feature type="compositionally biased region" description="Basic and acidic residues" evidence="3">
    <location>
        <begin position="527"/>
        <end position="541"/>
    </location>
</feature>
<dbReference type="InterPro" id="IPR052574">
    <property type="entry name" value="CDIRP"/>
</dbReference>
<feature type="region of interest" description="Disordered" evidence="3">
    <location>
        <begin position="845"/>
        <end position="882"/>
    </location>
</feature>
<dbReference type="GO" id="GO:1902412">
    <property type="term" value="P:regulation of mitotic cytokinesis"/>
    <property type="evidence" value="ECO:0007669"/>
    <property type="project" value="TreeGrafter"/>
</dbReference>
<dbReference type="Gene3D" id="3.80.10.10">
    <property type="entry name" value="Ribonuclease Inhibitor"/>
    <property type="match status" value="3"/>
</dbReference>
<feature type="compositionally biased region" description="Polar residues" evidence="3">
    <location>
        <begin position="134"/>
        <end position="146"/>
    </location>
</feature>
<feature type="region of interest" description="Disordered" evidence="3">
    <location>
        <begin position="1109"/>
        <end position="1134"/>
    </location>
</feature>
<feature type="compositionally biased region" description="Basic and acidic residues" evidence="3">
    <location>
        <begin position="363"/>
        <end position="375"/>
    </location>
</feature>
<dbReference type="PANTHER" id="PTHR47566">
    <property type="match status" value="1"/>
</dbReference>
<accession>A0AA43QHA5</accession>
<dbReference type="GO" id="GO:0061499">
    <property type="term" value="C:outer plaque of mitotic spindle pole body"/>
    <property type="evidence" value="ECO:0007669"/>
    <property type="project" value="TreeGrafter"/>
</dbReference>
<dbReference type="Pfam" id="PF13855">
    <property type="entry name" value="LRR_8"/>
    <property type="match status" value="1"/>
</dbReference>
<feature type="compositionally biased region" description="Basic and acidic residues" evidence="3">
    <location>
        <begin position="332"/>
        <end position="341"/>
    </location>
</feature>
<dbReference type="SMART" id="SM00364">
    <property type="entry name" value="LRR_BAC"/>
    <property type="match status" value="4"/>
</dbReference>
<feature type="compositionally biased region" description="Polar residues" evidence="3">
    <location>
        <begin position="584"/>
        <end position="596"/>
    </location>
</feature>
<evidence type="ECO:0000313" key="5">
    <source>
        <dbReference type="Proteomes" id="UP001161017"/>
    </source>
</evidence>
<feature type="compositionally biased region" description="Polar residues" evidence="3">
    <location>
        <begin position="1"/>
        <end position="24"/>
    </location>
</feature>
<name>A0AA43QHA5_9LECA</name>
<feature type="compositionally biased region" description="Polar residues" evidence="3">
    <location>
        <begin position="860"/>
        <end position="882"/>
    </location>
</feature>
<dbReference type="SUPFAM" id="SSF52058">
    <property type="entry name" value="L domain-like"/>
    <property type="match status" value="1"/>
</dbReference>
<reference evidence="4" key="1">
    <citation type="journal article" date="2023" name="Genome Biol. Evol.">
        <title>First Whole Genome Sequence and Flow Cytometry Genome Size Data for the Lichen-Forming Fungus Ramalina farinacea (Ascomycota).</title>
        <authorList>
            <person name="Llewellyn T."/>
            <person name="Mian S."/>
            <person name="Hill R."/>
            <person name="Leitch I.J."/>
            <person name="Gaya E."/>
        </authorList>
    </citation>
    <scope>NUCLEOTIDE SEQUENCE</scope>
    <source>
        <strain evidence="4">LIQ254RAFAR</strain>
    </source>
</reference>
<evidence type="ECO:0000256" key="3">
    <source>
        <dbReference type="SAM" id="MobiDB-lite"/>
    </source>
</evidence>
<feature type="compositionally biased region" description="Polar residues" evidence="3">
    <location>
        <begin position="191"/>
        <end position="203"/>
    </location>
</feature>
<protein>
    <submittedName>
        <fullName evidence="4">Protein nud1</fullName>
    </submittedName>
</protein>
<gene>
    <name evidence="4" type="primary">NUD1</name>
    <name evidence="4" type="ORF">OHK93_005777</name>
</gene>
<feature type="region of interest" description="Disordered" evidence="3">
    <location>
        <begin position="1629"/>
        <end position="1658"/>
    </location>
</feature>
<feature type="compositionally biased region" description="Basic and acidic residues" evidence="3">
    <location>
        <begin position="240"/>
        <end position="255"/>
    </location>
</feature>
<keyword evidence="5" id="KW-1185">Reference proteome</keyword>
<feature type="region of interest" description="Disordered" evidence="3">
    <location>
        <begin position="578"/>
        <end position="597"/>
    </location>
</feature>
<organism evidence="4 5">
    <name type="scientific">Ramalina farinacea</name>
    <dbReference type="NCBI Taxonomy" id="258253"/>
    <lineage>
        <taxon>Eukaryota</taxon>
        <taxon>Fungi</taxon>
        <taxon>Dikarya</taxon>
        <taxon>Ascomycota</taxon>
        <taxon>Pezizomycotina</taxon>
        <taxon>Lecanoromycetes</taxon>
        <taxon>OSLEUM clade</taxon>
        <taxon>Lecanoromycetidae</taxon>
        <taxon>Lecanorales</taxon>
        <taxon>Lecanorineae</taxon>
        <taxon>Ramalinaceae</taxon>
        <taxon>Ramalina</taxon>
    </lineage>
</organism>
<evidence type="ECO:0000256" key="2">
    <source>
        <dbReference type="ARBA" id="ARBA00022737"/>
    </source>
</evidence>
<dbReference type="PROSITE" id="PS51450">
    <property type="entry name" value="LRR"/>
    <property type="match status" value="6"/>
</dbReference>
<feature type="region of interest" description="Disordered" evidence="3">
    <location>
        <begin position="800"/>
        <end position="831"/>
    </location>
</feature>
<dbReference type="InterPro" id="IPR003591">
    <property type="entry name" value="Leu-rich_rpt_typical-subtyp"/>
</dbReference>
<dbReference type="EMBL" id="JAPUFD010000003">
    <property type="protein sequence ID" value="MDI1486546.1"/>
    <property type="molecule type" value="Genomic_DNA"/>
</dbReference>
<feature type="compositionally biased region" description="Polar residues" evidence="3">
    <location>
        <begin position="58"/>
        <end position="74"/>
    </location>
</feature>
<feature type="compositionally biased region" description="Low complexity" evidence="3">
    <location>
        <begin position="464"/>
        <end position="473"/>
    </location>
</feature>
<dbReference type="SMART" id="SM00369">
    <property type="entry name" value="LRR_TYP"/>
    <property type="match status" value="7"/>
</dbReference>
<feature type="compositionally biased region" description="Basic and acidic residues" evidence="3">
    <location>
        <begin position="401"/>
        <end position="420"/>
    </location>
</feature>
<feature type="compositionally biased region" description="Basic and acidic residues" evidence="3">
    <location>
        <begin position="744"/>
        <end position="766"/>
    </location>
</feature>
<evidence type="ECO:0000256" key="1">
    <source>
        <dbReference type="ARBA" id="ARBA00022614"/>
    </source>
</evidence>
<feature type="region of interest" description="Disordered" evidence="3">
    <location>
        <begin position="240"/>
        <end position="388"/>
    </location>
</feature>
<evidence type="ECO:0000313" key="4">
    <source>
        <dbReference type="EMBL" id="MDI1486546.1"/>
    </source>
</evidence>
<keyword evidence="1" id="KW-0433">Leucine-rich repeat</keyword>
<feature type="region of interest" description="Disordered" evidence="3">
    <location>
        <begin position="970"/>
        <end position="1040"/>
    </location>
</feature>
<proteinExistence type="predicted"/>
<sequence>MLTGSQKNVLKARTQSELNSSNRCTLDGQKKAQGIMSSQIPGGTVASRDGNNDAAPQGTVQHRSLGSQKENLQGTPEWKKRLVKGGAGPAPQTDLFSPKPVGLEGMFRPPTVKSKTPQKSPGRKLRTTSEGKPSDGQSSVSRSASQHVGKEKVAVVAPGARNQKNQEKKSIAYLPNGSPSADDNKEMSPAGSISSKGHSLSDSFSPVYLSKHESSDGQVNYAAIDTSMRRLNSNMDRLKIERQRQASSRTAERHVSHSATSASERTAIHDAGNDMTSQSLPDDLSMGTDAFASNGGFVSVKRGGYSDDGSFQRRPLSPSSSMNGLDAPNVTHGEKLHDSESAKGPSQAERDLNPPTPKTPPQPRREAQSSPERPRSSGSPLKLFDKYDTFTNDRLIRRMSKFEETLGQHEPDLDDTHNDCRTSSPSAGSKSLQRSRSTSQRHVSKTTSRYSSFGEGNLDDYDFPLPLQEEPALPQLPGPHPGSLDAASSTMHGSKRKACRNSVTRTHSRSHRSSNESTQTRTSHQNHGPEAEQGESERELLYEETQTLNGKRIYSSPEKNHGQKRRRTIRSSEERLQGDLAAQSHASDANRTTSTALVGKKRKDALYEKEQQAADPHVLAMRQMRRPRNPTPNHASSSAMNAPEDSALEFRKSLTEQNSVLSNADIDAPTQIVAGALATVAVNAAQNVTAKSRKASVNTADFFNEAQQIMRLIRAERRPQSNHTTADASNVEPPIIHEESLIAESTRDEFSRPPSREGGTLRDRRAPAQLSSRIVSQLRKFEDEDDLGLALPSSVKELRISRSRTPSESSVVRNLDQEGSRSVTSDPPNVRILERHRHDQADMIQSHESQDPLSNRPRQDSQTSYPSTKRSLPTGSSGSSHTRMIIAPDTVAHLLSDQMAGMIFDRERQMWVKNKGSLNSNVLDVNESKGDGSEDDLFGDIPDLSVDEMNELQMVKNAVSASNSIGSRATRVESKDYAAHNPPIRNKSDVRQRADGERPRTADGKTIGPAEDSSAPSKFTHFASSGPAPSTRATSWGDEQWSQKPQSQQAPILPVVVENIGPPDSEEVEHEISILEGRAAKPPNRKGDLRRQARVVTVAFSSPLVDHMQSPDIHESWDQGERVESSETPSRRHIQRTPISSMRKSIVSCSRRMSFADRSLMGPPMSRLDENEEMSLIQYSARPDRTFNQAMSTPLPLTRSVLLPPTAGKGSSMGFSLSPLADFTVHQIDRPVDADPRLLPSRYMAHVENRLSLTAQGLVKHLTDIEPFEPYWEYIRSADLHDRSLTSLHMLDDFCGCLEELDISNNEVSSTEGIPSSVRLLNVRGNCLSNMSAWHHLQHLQYLDVSHNSLTTLKGLQSLFHLRALKAECNQIEELRGLEELDGLLSLSLRGNQVREVNFHEYYLRRLSDLDLSDNGIQQVHGLDSLFAIKTLNLGNNDLASFTSDNPLYCLETLNLSGNQLHSLDLTPFPHLNTLRIDNNGIASLPDLASCKRLHTLSWRDQNINTILNYQTAHNVHHLYLSSNPIPCFAPDSHFLNLQTLELASCGLHTLSDDFGLKCPNLRVLNLNSNTLRDLRPLIGIVRLERLYLAGNRVSRLRRTAGVLERVGKVLSVLDLRANAITEGFYPPEHQISGSGAESNRGSGERSMVLSQRQGPEQRRMISMNQPQTNNIGLQGVDTVMQHLLPLLDASADASARQRLDEDTALRRRVYELLVVYSCPKLEKLDGLTPPLRAEVTRRDGVWDRLIELGVLRSKTGAVET</sequence>
<dbReference type="Proteomes" id="UP001161017">
    <property type="component" value="Unassembled WGS sequence"/>
</dbReference>